<reference evidence="1 2" key="1">
    <citation type="submission" date="2016-09" db="EMBL/GenBank/DDBJ databases">
        <authorList>
            <person name="Capua I."/>
            <person name="De Benedictis P."/>
            <person name="Joannis T."/>
            <person name="Lombin L.H."/>
            <person name="Cattoli G."/>
        </authorList>
    </citation>
    <scope>NUCLEOTIDE SEQUENCE [LARGE SCALE GENOMIC DNA]</scope>
    <source>
        <strain evidence="1 2">GB001</strain>
    </source>
</reference>
<evidence type="ECO:0000313" key="2">
    <source>
        <dbReference type="Proteomes" id="UP000094844"/>
    </source>
</evidence>
<proteinExistence type="predicted"/>
<gene>
    <name evidence="1" type="ORF">BN1044_00219</name>
</gene>
<accession>A0A1C6YV93</accession>
<protein>
    <submittedName>
        <fullName evidence="1">Uncharacterized protein</fullName>
    </submittedName>
</protein>
<dbReference type="Proteomes" id="UP000094844">
    <property type="component" value="Unassembled WGS sequence"/>
</dbReference>
<dbReference type="EMBL" id="FMIQ01000005">
    <property type="protein sequence ID" value="SCM50771.1"/>
    <property type="molecule type" value="Genomic_DNA"/>
</dbReference>
<organism evidence="1 2">
    <name type="scientific">Hafnia alvei</name>
    <dbReference type="NCBI Taxonomy" id="569"/>
    <lineage>
        <taxon>Bacteria</taxon>
        <taxon>Pseudomonadati</taxon>
        <taxon>Pseudomonadota</taxon>
        <taxon>Gammaproteobacteria</taxon>
        <taxon>Enterobacterales</taxon>
        <taxon>Hafniaceae</taxon>
        <taxon>Hafnia</taxon>
    </lineage>
</organism>
<evidence type="ECO:0000313" key="1">
    <source>
        <dbReference type="EMBL" id="SCM50771.1"/>
    </source>
</evidence>
<dbReference type="AlphaFoldDB" id="A0A1C6YV93"/>
<name>A0A1C6YV93_HAFAL</name>
<sequence length="110" mass="12992">MSEAFRETFERMEIEPALLTLLCQVHRSTSHKWLSGDVKEIPAAAETLIRLLEFVQKRSPELFCEFMILQDFRTPSEIYLSDPACWKSYEFCKHKVTPKVLDYLEKHLPE</sequence>